<dbReference type="OrthoDB" id="655382at2"/>
<dbReference type="AlphaFoldDB" id="A0A4R8DR89"/>
<gene>
    <name evidence="2" type="ORF">EDB95_1339</name>
</gene>
<organism evidence="2 3">
    <name type="scientific">Dinghuibacter silviterrae</name>
    <dbReference type="NCBI Taxonomy" id="1539049"/>
    <lineage>
        <taxon>Bacteria</taxon>
        <taxon>Pseudomonadati</taxon>
        <taxon>Bacteroidota</taxon>
        <taxon>Chitinophagia</taxon>
        <taxon>Chitinophagales</taxon>
        <taxon>Chitinophagaceae</taxon>
        <taxon>Dinghuibacter</taxon>
    </lineage>
</organism>
<dbReference type="RefSeq" id="WP_133991782.1">
    <property type="nucleotide sequence ID" value="NZ_SODV01000001.1"/>
</dbReference>
<protein>
    <submittedName>
        <fullName evidence="2">Uncharacterized protein</fullName>
    </submittedName>
</protein>
<feature type="signal peptide" evidence="1">
    <location>
        <begin position="1"/>
        <end position="18"/>
    </location>
</feature>
<feature type="chain" id="PRO_5020993093" evidence="1">
    <location>
        <begin position="19"/>
        <end position="238"/>
    </location>
</feature>
<name>A0A4R8DR89_9BACT</name>
<evidence type="ECO:0000256" key="1">
    <source>
        <dbReference type="SAM" id="SignalP"/>
    </source>
</evidence>
<dbReference type="Proteomes" id="UP000294498">
    <property type="component" value="Unassembled WGS sequence"/>
</dbReference>
<comment type="caution">
    <text evidence="2">The sequence shown here is derived from an EMBL/GenBank/DDBJ whole genome shotgun (WGS) entry which is preliminary data.</text>
</comment>
<proteinExistence type="predicted"/>
<dbReference type="EMBL" id="SODV01000001">
    <property type="protein sequence ID" value="TDX00318.1"/>
    <property type="molecule type" value="Genomic_DNA"/>
</dbReference>
<sequence length="238" mass="27393">MKKLTLVLWLLPFHRAAAQTDSAAFGVAVAQFHRLLAPENNLYNGGEYVDYASNLKSGIPYFGSKESYDGSVLYDGIRYDHLKLWYDLVYDEVVTVGSDGGFRLTLNSPRVASFTLGDRRFLRITKDDTHPVHTGFYELLYDGRVRLLRRTTKDIQELTTTEAVERYVETDSSYYLVKEGQYDPLYKKKSVLAALADKKKEIQVFIRKNKIDLKKDKDAAFIQIITYYDGLPHEEHAR</sequence>
<accession>A0A4R8DR89</accession>
<keyword evidence="3" id="KW-1185">Reference proteome</keyword>
<evidence type="ECO:0000313" key="2">
    <source>
        <dbReference type="EMBL" id="TDX00318.1"/>
    </source>
</evidence>
<evidence type="ECO:0000313" key="3">
    <source>
        <dbReference type="Proteomes" id="UP000294498"/>
    </source>
</evidence>
<reference evidence="2 3" key="1">
    <citation type="submission" date="2019-03" db="EMBL/GenBank/DDBJ databases">
        <title>Genomic Encyclopedia of Type Strains, Phase IV (KMG-IV): sequencing the most valuable type-strain genomes for metagenomic binning, comparative biology and taxonomic classification.</title>
        <authorList>
            <person name="Goeker M."/>
        </authorList>
    </citation>
    <scope>NUCLEOTIDE SEQUENCE [LARGE SCALE GENOMIC DNA]</scope>
    <source>
        <strain evidence="2 3">DSM 100059</strain>
    </source>
</reference>
<keyword evidence="1" id="KW-0732">Signal</keyword>